<gene>
    <name evidence="1" type="ORF">HGB38_09990</name>
</gene>
<sequence>MNRTNRALHALVTVSLPVLVLSGCGGTDAEAGKAGEPTESALRAEATKMTDALADHDYAAAYRFRSARCKLTLNEDDYVASMAQLYDGRDLKSKPARITVTTSGSTGTVTVEHSDARAGQDDTKPKTWTFIDGQWRFDNC</sequence>
<evidence type="ECO:0008006" key="3">
    <source>
        <dbReference type="Google" id="ProtNLM"/>
    </source>
</evidence>
<evidence type="ECO:0000313" key="1">
    <source>
        <dbReference type="EMBL" id="NKY26549.1"/>
    </source>
</evidence>
<reference evidence="1 2" key="1">
    <citation type="submission" date="2020-04" db="EMBL/GenBank/DDBJ databases">
        <title>MicrobeNet Type strains.</title>
        <authorList>
            <person name="Nicholson A.C."/>
        </authorList>
    </citation>
    <scope>NUCLEOTIDE SEQUENCE [LARGE SCALE GENOMIC DNA]</scope>
    <source>
        <strain evidence="1 2">DSM 44956</strain>
    </source>
</reference>
<dbReference type="RefSeq" id="WP_062976301.1">
    <property type="nucleotide sequence ID" value="NZ_JAAXOS010000004.1"/>
</dbReference>
<organism evidence="1 2">
    <name type="scientific">Nocardia gamkensis</name>
    <dbReference type="NCBI Taxonomy" id="352869"/>
    <lineage>
        <taxon>Bacteria</taxon>
        <taxon>Bacillati</taxon>
        <taxon>Actinomycetota</taxon>
        <taxon>Actinomycetes</taxon>
        <taxon>Mycobacteriales</taxon>
        <taxon>Nocardiaceae</taxon>
        <taxon>Nocardia</taxon>
    </lineage>
</organism>
<keyword evidence="2" id="KW-1185">Reference proteome</keyword>
<proteinExistence type="predicted"/>
<name>A0A7X6L2B6_9NOCA</name>
<protein>
    <recommendedName>
        <fullName evidence="3">DUF4878 domain-containing protein</fullName>
    </recommendedName>
</protein>
<dbReference type="EMBL" id="JAAXOS010000004">
    <property type="protein sequence ID" value="NKY26549.1"/>
    <property type="molecule type" value="Genomic_DNA"/>
</dbReference>
<evidence type="ECO:0000313" key="2">
    <source>
        <dbReference type="Proteomes" id="UP000540698"/>
    </source>
</evidence>
<dbReference type="AlphaFoldDB" id="A0A7X6L2B6"/>
<dbReference type="Proteomes" id="UP000540698">
    <property type="component" value="Unassembled WGS sequence"/>
</dbReference>
<dbReference type="PROSITE" id="PS51257">
    <property type="entry name" value="PROKAR_LIPOPROTEIN"/>
    <property type="match status" value="1"/>
</dbReference>
<accession>A0A7X6L2B6</accession>
<comment type="caution">
    <text evidence="1">The sequence shown here is derived from an EMBL/GenBank/DDBJ whole genome shotgun (WGS) entry which is preliminary data.</text>
</comment>